<sequence>MVNMVKQTESFFKAMGIEINREKSATNYSQRENTATLLNGTVVYKYLGIIEDHSSNIMRESFKKLRCELLTRVNRLCNLALYSKILFKAINEHLFFLSIFTLDYNNLNLLTS</sequence>
<gene>
    <name evidence="1" type="ORF">TCON_0670</name>
</gene>
<dbReference type="EMBL" id="SBIQ01000027">
    <property type="protein sequence ID" value="KAF7684131.1"/>
    <property type="molecule type" value="Genomic_DNA"/>
</dbReference>
<reference evidence="1 2" key="1">
    <citation type="submission" date="2019-01" db="EMBL/GenBank/DDBJ databases">
        <title>Genomes sequencing and comparative genomics of infectious freshwater microsporidia, Cucumispora dikerogammari and Thelohania contejeani.</title>
        <authorList>
            <person name="Cormier A."/>
            <person name="Giraud I."/>
            <person name="Wattier R."/>
            <person name="Teixeira M."/>
            <person name="Grandjean F."/>
            <person name="Rigaud T."/>
            <person name="Cordaux R."/>
        </authorList>
    </citation>
    <scope>NUCLEOTIDE SEQUENCE [LARGE SCALE GENOMIC DNA]</scope>
    <source>
        <strain evidence="1">T1</strain>
        <tissue evidence="1">Spores</tissue>
    </source>
</reference>
<evidence type="ECO:0008006" key="3">
    <source>
        <dbReference type="Google" id="ProtNLM"/>
    </source>
</evidence>
<protein>
    <recommendedName>
        <fullName evidence="3">Reverse transcriptase</fullName>
    </recommendedName>
</protein>
<dbReference type="Proteomes" id="UP001516464">
    <property type="component" value="Unassembled WGS sequence"/>
</dbReference>
<proteinExistence type="predicted"/>
<organism evidence="1 2">
    <name type="scientific">Astathelohania contejeani</name>
    <dbReference type="NCBI Taxonomy" id="164912"/>
    <lineage>
        <taxon>Eukaryota</taxon>
        <taxon>Fungi</taxon>
        <taxon>Fungi incertae sedis</taxon>
        <taxon>Microsporidia</taxon>
        <taxon>Astathelohaniidae</taxon>
        <taxon>Astathelohania</taxon>
    </lineage>
</organism>
<comment type="caution">
    <text evidence="1">The sequence shown here is derived from an EMBL/GenBank/DDBJ whole genome shotgun (WGS) entry which is preliminary data.</text>
</comment>
<keyword evidence="2" id="KW-1185">Reference proteome</keyword>
<evidence type="ECO:0000313" key="2">
    <source>
        <dbReference type="Proteomes" id="UP001516464"/>
    </source>
</evidence>
<name>A0ABQ7I145_9MICR</name>
<accession>A0ABQ7I145</accession>
<evidence type="ECO:0000313" key="1">
    <source>
        <dbReference type="EMBL" id="KAF7684131.1"/>
    </source>
</evidence>